<dbReference type="SMART" id="SM00897">
    <property type="entry name" value="FIST"/>
    <property type="match status" value="1"/>
</dbReference>
<evidence type="ECO:0000256" key="8">
    <source>
        <dbReference type="SAM" id="Coils"/>
    </source>
</evidence>
<dbReference type="InterPro" id="IPR036890">
    <property type="entry name" value="HATPase_C_sf"/>
</dbReference>
<dbReference type="EMBL" id="CACVAU010000042">
    <property type="protein sequence ID" value="CAA6813336.1"/>
    <property type="molecule type" value="Genomic_DNA"/>
</dbReference>
<evidence type="ECO:0000256" key="2">
    <source>
        <dbReference type="ARBA" id="ARBA00012438"/>
    </source>
</evidence>
<keyword evidence="4" id="KW-0547">Nucleotide-binding</keyword>
<dbReference type="EC" id="2.7.13.3" evidence="2"/>
<evidence type="ECO:0000313" key="11">
    <source>
        <dbReference type="EMBL" id="CAA6813336.1"/>
    </source>
</evidence>
<keyword evidence="8" id="KW-0175">Coiled coil</keyword>
<name>A0A6S6TAH8_9BACT</name>
<reference evidence="11" key="1">
    <citation type="submission" date="2020-01" db="EMBL/GenBank/DDBJ databases">
        <authorList>
            <person name="Meier V. D."/>
            <person name="Meier V D."/>
        </authorList>
    </citation>
    <scope>NUCLEOTIDE SEQUENCE</scope>
    <source>
        <strain evidence="11">HLG_WM_MAG_05</strain>
    </source>
</reference>
<dbReference type="PROSITE" id="PS50109">
    <property type="entry name" value="HIS_KIN"/>
    <property type="match status" value="1"/>
</dbReference>
<dbReference type="Gene3D" id="1.10.287.130">
    <property type="match status" value="1"/>
</dbReference>
<dbReference type="InterPro" id="IPR036097">
    <property type="entry name" value="HisK_dim/P_sf"/>
</dbReference>
<evidence type="ECO:0000256" key="3">
    <source>
        <dbReference type="ARBA" id="ARBA00022679"/>
    </source>
</evidence>
<dbReference type="InterPro" id="IPR003594">
    <property type="entry name" value="HATPase_dom"/>
</dbReference>
<dbReference type="PRINTS" id="PR00344">
    <property type="entry name" value="BCTRLSENSOR"/>
</dbReference>
<feature type="domain" description="Histidine kinase" evidence="10">
    <location>
        <begin position="468"/>
        <end position="683"/>
    </location>
</feature>
<evidence type="ECO:0000256" key="4">
    <source>
        <dbReference type="ARBA" id="ARBA00022741"/>
    </source>
</evidence>
<evidence type="ECO:0000256" key="9">
    <source>
        <dbReference type="SAM" id="MobiDB-lite"/>
    </source>
</evidence>
<comment type="catalytic activity">
    <reaction evidence="1">
        <text>ATP + protein L-histidine = ADP + protein N-phospho-L-histidine.</text>
        <dbReference type="EC" id="2.7.13.3"/>
    </reaction>
</comment>
<feature type="coiled-coil region" evidence="8">
    <location>
        <begin position="396"/>
        <end position="448"/>
    </location>
</feature>
<proteinExistence type="predicted"/>
<keyword evidence="6" id="KW-0067">ATP-binding</keyword>
<dbReference type="PANTHER" id="PTHR43065">
    <property type="entry name" value="SENSOR HISTIDINE KINASE"/>
    <property type="match status" value="1"/>
</dbReference>
<dbReference type="GO" id="GO:0005524">
    <property type="term" value="F:ATP binding"/>
    <property type="evidence" value="ECO:0007669"/>
    <property type="project" value="UniProtKB-KW"/>
</dbReference>
<dbReference type="SUPFAM" id="SSF47384">
    <property type="entry name" value="Homodimeric domain of signal transducing histidine kinase"/>
    <property type="match status" value="1"/>
</dbReference>
<gene>
    <name evidence="11" type="ORF">HELGO_WM4186</name>
</gene>
<sequence length="705" mass="81014">MRQLVHYYYHQERLVTWLKESKIISSNKLLIEINFPDSDQHKLTKLLNLLSKLLPNATIVGMQSFTSFVNHRVTDINPQPVISVMEFQSSKISTEVLDLTQQINADEPSIDFSKLEKHLQADTKAVEVLSSYNEEESAILINTIGAKFNHLKVFGGGATSKIQNERHSFVFHNNTIYKNAFILIFMHGTNLNVELFQAFDWKPISKKKVITKVQENSILTLDNSLALDIYRKYFPNIEEDPSVALQVPLYITKNNISTTAHILDIDFSNQSLLMAQKFEEGDIVQLSIGNYDSMMNRIQEIHDFLKNTPAQALWIGACVSYEYGFRIPIIHYISNIKKTNQIFGYCTSQEYYNTINQPQTYHNQSFLMATITESNSEYIELSESKSTNIGPFELANKNLYSIMHRTSNELNQLTENLENMVEQRTKELATLNEELQIKIKNAVRKEKRQNAIMNQQSRLASMGEILENIAHQWRQPLNTVSWIMNDTLIKAQLGRSEEVNLEDLAKKVNNSIQFLSETVEDFRRFVDHSDMAQTFNIKKTIQSTIMLIKETLIKSKISIDLDCPDDINYKGFENDFKHVIMNLINNARDAMEERKIIDGHISIRVYHKKDELIIAVKDNAGGIPKPILKNIFEPYFTTKHKSKGTGLGLYMSKNLIEKVKGNLEAFSIVNKKTTFIITLPDEGAKPTPSLKLDEHEKKSVKKIKK</sequence>
<dbReference type="GO" id="GO:0000155">
    <property type="term" value="F:phosphorelay sensor kinase activity"/>
    <property type="evidence" value="ECO:0007669"/>
    <property type="project" value="InterPro"/>
</dbReference>
<keyword evidence="7" id="KW-0902">Two-component regulatory system</keyword>
<dbReference type="Gene3D" id="3.30.565.10">
    <property type="entry name" value="Histidine kinase-like ATPase, C-terminal domain"/>
    <property type="match status" value="1"/>
</dbReference>
<dbReference type="InterPro" id="IPR004358">
    <property type="entry name" value="Sig_transdc_His_kin-like_C"/>
</dbReference>
<evidence type="ECO:0000256" key="7">
    <source>
        <dbReference type="ARBA" id="ARBA00023012"/>
    </source>
</evidence>
<accession>A0A6S6TAH8</accession>
<dbReference type="PANTHER" id="PTHR43065:SF46">
    <property type="entry name" value="C4-DICARBOXYLATE TRANSPORT SENSOR PROTEIN DCTB"/>
    <property type="match status" value="1"/>
</dbReference>
<feature type="region of interest" description="Disordered" evidence="9">
    <location>
        <begin position="685"/>
        <end position="705"/>
    </location>
</feature>
<dbReference type="InterPro" id="IPR013702">
    <property type="entry name" value="FIST_domain_N"/>
</dbReference>
<dbReference type="Pfam" id="PF02518">
    <property type="entry name" value="HATPase_c"/>
    <property type="match status" value="1"/>
</dbReference>
<dbReference type="Pfam" id="PF08495">
    <property type="entry name" value="FIST"/>
    <property type="match status" value="1"/>
</dbReference>
<dbReference type="InterPro" id="IPR005467">
    <property type="entry name" value="His_kinase_dom"/>
</dbReference>
<dbReference type="AlphaFoldDB" id="A0A6S6TAH8"/>
<dbReference type="SMART" id="SM00387">
    <property type="entry name" value="HATPase_c"/>
    <property type="match status" value="1"/>
</dbReference>
<evidence type="ECO:0000259" key="10">
    <source>
        <dbReference type="PROSITE" id="PS50109"/>
    </source>
</evidence>
<organism evidence="11">
    <name type="scientific">uncultured Sulfurovum sp</name>
    <dbReference type="NCBI Taxonomy" id="269237"/>
    <lineage>
        <taxon>Bacteria</taxon>
        <taxon>Pseudomonadati</taxon>
        <taxon>Campylobacterota</taxon>
        <taxon>Epsilonproteobacteria</taxon>
        <taxon>Campylobacterales</taxon>
        <taxon>Sulfurovaceae</taxon>
        <taxon>Sulfurovum</taxon>
        <taxon>environmental samples</taxon>
    </lineage>
</organism>
<keyword evidence="5 11" id="KW-0418">Kinase</keyword>
<evidence type="ECO:0000256" key="6">
    <source>
        <dbReference type="ARBA" id="ARBA00022840"/>
    </source>
</evidence>
<evidence type="ECO:0000256" key="1">
    <source>
        <dbReference type="ARBA" id="ARBA00000085"/>
    </source>
</evidence>
<protein>
    <recommendedName>
        <fullName evidence="2">histidine kinase</fullName>
        <ecNumber evidence="2">2.7.13.3</ecNumber>
    </recommendedName>
</protein>
<evidence type="ECO:0000256" key="5">
    <source>
        <dbReference type="ARBA" id="ARBA00022777"/>
    </source>
</evidence>
<keyword evidence="3" id="KW-0808">Transferase</keyword>
<dbReference type="SUPFAM" id="SSF55874">
    <property type="entry name" value="ATPase domain of HSP90 chaperone/DNA topoisomerase II/histidine kinase"/>
    <property type="match status" value="1"/>
</dbReference>